<dbReference type="EMBL" id="WPHR01000038">
    <property type="protein sequence ID" value="MUZ75833.1"/>
    <property type="molecule type" value="Genomic_DNA"/>
</dbReference>
<dbReference type="SUPFAM" id="SSF56801">
    <property type="entry name" value="Acetyl-CoA synthetase-like"/>
    <property type="match status" value="1"/>
</dbReference>
<dbReference type="GO" id="GO:0031956">
    <property type="term" value="F:medium-chain fatty acid-CoA ligase activity"/>
    <property type="evidence" value="ECO:0007669"/>
    <property type="project" value="TreeGrafter"/>
</dbReference>
<dbReference type="Proteomes" id="UP000477951">
    <property type="component" value="Unassembled WGS sequence"/>
</dbReference>
<proteinExistence type="predicted"/>
<dbReference type="GO" id="GO:0006631">
    <property type="term" value="P:fatty acid metabolic process"/>
    <property type="evidence" value="ECO:0007669"/>
    <property type="project" value="TreeGrafter"/>
</dbReference>
<name>A0A6L6VJ19_AGRVI</name>
<evidence type="ECO:0000259" key="1">
    <source>
        <dbReference type="Pfam" id="PF00501"/>
    </source>
</evidence>
<dbReference type="InterPro" id="IPR000873">
    <property type="entry name" value="AMP-dep_synth/lig_dom"/>
</dbReference>
<protein>
    <submittedName>
        <fullName evidence="3">AMP-binding protein</fullName>
    </submittedName>
</protein>
<dbReference type="PANTHER" id="PTHR43201">
    <property type="entry name" value="ACYL-COA SYNTHETASE"/>
    <property type="match status" value="1"/>
</dbReference>
<evidence type="ECO:0000313" key="3">
    <source>
        <dbReference type="EMBL" id="MUZ75833.1"/>
    </source>
</evidence>
<dbReference type="AlphaFoldDB" id="A0A6L6VJ19"/>
<dbReference type="Pfam" id="PF13193">
    <property type="entry name" value="AMP-binding_C"/>
    <property type="match status" value="1"/>
</dbReference>
<dbReference type="Gene3D" id="3.30.300.30">
    <property type="match status" value="1"/>
</dbReference>
<dbReference type="PANTHER" id="PTHR43201:SF32">
    <property type="entry name" value="2-SUCCINYLBENZOATE--COA LIGASE, CHLOROPLASTIC_PEROXISOMAL"/>
    <property type="match status" value="1"/>
</dbReference>
<evidence type="ECO:0000313" key="4">
    <source>
        <dbReference type="Proteomes" id="UP000477951"/>
    </source>
</evidence>
<sequence>MHITSISREILNACAQYAANPAICEGSDSLTYGEFSCAIREWAAFFGGFSNVHRIGFLLQNSASYLCALYGAIEARAVPFLIDNSLAENEVHAIAAEVGIDCIVVSTTTGVSFGQFLADRDGLSLWRLDCSESRPVLHPDTAICRFTSGTGGLPKCLEFSHQAVLSAGHTWARSNGLDQNDVTVCLAGFFNGLAFNTSLAASFLSGSRLVLHSGWSNPSSVLRTAKRHNATRLVGFPVFYQHLAGSNINKEQISPLITHFYSAASPLSEDTRSKLRSKFDISIINYYGIAEVGPVTFEPRSMEAHGNGVPLIDCKMRVVDGHLEVRTPYIATRYLNRPGELEERITGDGFFRTSDLAEIVDGRLYLAGRSDSVLDVGGKKFDAGEVENAIRKIRGVTEAYVFGSSQAGRGMQTRAAVAGSSALNDASIRQSLRTVLAPFKIPHRIVVLDFLPRNGAGKLDAAQIRSYFTKGEALDG</sequence>
<feature type="domain" description="AMP-binding enzyme C-terminal" evidence="2">
    <location>
        <begin position="385"/>
        <end position="458"/>
    </location>
</feature>
<comment type="caution">
    <text evidence="3">The sequence shown here is derived from an EMBL/GenBank/DDBJ whole genome shotgun (WGS) entry which is preliminary data.</text>
</comment>
<dbReference type="Pfam" id="PF00501">
    <property type="entry name" value="AMP-binding"/>
    <property type="match status" value="1"/>
</dbReference>
<feature type="domain" description="AMP-dependent synthetase/ligase" evidence="1">
    <location>
        <begin position="13"/>
        <end position="324"/>
    </location>
</feature>
<gene>
    <name evidence="3" type="ORF">GOZ90_24510</name>
</gene>
<accession>A0A6L6VJ19</accession>
<dbReference type="InterPro" id="IPR025110">
    <property type="entry name" value="AMP-bd_C"/>
</dbReference>
<organism evidence="3 4">
    <name type="scientific">Agrobacterium vitis</name>
    <name type="common">Rhizobium vitis</name>
    <dbReference type="NCBI Taxonomy" id="373"/>
    <lineage>
        <taxon>Bacteria</taxon>
        <taxon>Pseudomonadati</taxon>
        <taxon>Pseudomonadota</taxon>
        <taxon>Alphaproteobacteria</taxon>
        <taxon>Hyphomicrobiales</taxon>
        <taxon>Rhizobiaceae</taxon>
        <taxon>Rhizobium/Agrobacterium group</taxon>
        <taxon>Agrobacterium</taxon>
    </lineage>
</organism>
<dbReference type="RefSeq" id="WP_156538764.1">
    <property type="nucleotide sequence ID" value="NZ_WPHN01000028.1"/>
</dbReference>
<dbReference type="InterPro" id="IPR045851">
    <property type="entry name" value="AMP-bd_C_sf"/>
</dbReference>
<reference evidence="3 4" key="1">
    <citation type="submission" date="2019-12" db="EMBL/GenBank/DDBJ databases">
        <title>Whole-genome sequencing of Allorhizobium vitis.</title>
        <authorList>
            <person name="Gan H.M."/>
            <person name="Szegedi E."/>
            <person name="Burr T."/>
            <person name="Savka M.A."/>
        </authorList>
    </citation>
    <scope>NUCLEOTIDE SEQUENCE [LARGE SCALE GENOMIC DNA]</scope>
    <source>
        <strain evidence="3 4">CG516</strain>
    </source>
</reference>
<dbReference type="InterPro" id="IPR042099">
    <property type="entry name" value="ANL_N_sf"/>
</dbReference>
<dbReference type="Gene3D" id="3.40.50.12780">
    <property type="entry name" value="N-terminal domain of ligase-like"/>
    <property type="match status" value="1"/>
</dbReference>
<evidence type="ECO:0000259" key="2">
    <source>
        <dbReference type="Pfam" id="PF13193"/>
    </source>
</evidence>
<dbReference type="CDD" id="cd04433">
    <property type="entry name" value="AFD_class_I"/>
    <property type="match status" value="1"/>
</dbReference>